<accession>A0ABX4BMJ7</accession>
<gene>
    <name evidence="2" type="ORF">B0A65_16075</name>
</gene>
<dbReference type="InterPro" id="IPR006626">
    <property type="entry name" value="PbH1"/>
</dbReference>
<feature type="domain" description="Right handed beta helix" evidence="1">
    <location>
        <begin position="169"/>
        <end position="314"/>
    </location>
</feature>
<dbReference type="InterPro" id="IPR039448">
    <property type="entry name" value="Beta_helix"/>
</dbReference>
<dbReference type="RefSeq" id="WP_074659134.1">
    <property type="nucleotide sequence ID" value="NZ_MUGV01000026.1"/>
</dbReference>
<dbReference type="Gene3D" id="2.160.20.10">
    <property type="entry name" value="Single-stranded right-handed beta-helix, Pectin lyase-like"/>
    <property type="match status" value="1"/>
</dbReference>
<dbReference type="InterPro" id="IPR011050">
    <property type="entry name" value="Pectin_lyase_fold/virulence"/>
</dbReference>
<evidence type="ECO:0000313" key="2">
    <source>
        <dbReference type="EMBL" id="OXA77572.1"/>
    </source>
</evidence>
<dbReference type="SMART" id="SM00710">
    <property type="entry name" value="PbH1"/>
    <property type="match status" value="5"/>
</dbReference>
<dbReference type="Proteomes" id="UP000198382">
    <property type="component" value="Unassembled WGS sequence"/>
</dbReference>
<evidence type="ECO:0000259" key="1">
    <source>
        <dbReference type="Pfam" id="PF13229"/>
    </source>
</evidence>
<protein>
    <recommendedName>
        <fullName evidence="1">Right handed beta helix domain-containing protein</fullName>
    </recommendedName>
</protein>
<name>A0ABX4BMJ7_FLAFR</name>
<keyword evidence="3" id="KW-1185">Reference proteome</keyword>
<evidence type="ECO:0000313" key="3">
    <source>
        <dbReference type="Proteomes" id="UP000198382"/>
    </source>
</evidence>
<reference evidence="2 3" key="1">
    <citation type="submission" date="2016-11" db="EMBL/GenBank/DDBJ databases">
        <title>Whole genomes of Flavobacteriaceae.</title>
        <authorList>
            <person name="Stine C."/>
            <person name="Li C."/>
            <person name="Tadesse D."/>
        </authorList>
    </citation>
    <scope>NUCLEOTIDE SEQUENCE [LARGE SCALE GENOMIC DNA]</scope>
    <source>
        <strain evidence="2 3">DSM 15937</strain>
    </source>
</reference>
<dbReference type="SUPFAM" id="SSF51126">
    <property type="entry name" value="Pectin lyase-like"/>
    <property type="match status" value="1"/>
</dbReference>
<dbReference type="EMBL" id="MUGV01000026">
    <property type="protein sequence ID" value="OXA77572.1"/>
    <property type="molecule type" value="Genomic_DNA"/>
</dbReference>
<proteinExistence type="predicted"/>
<organism evidence="2 3">
    <name type="scientific">Flavobacterium frigidimaris</name>
    <dbReference type="NCBI Taxonomy" id="262320"/>
    <lineage>
        <taxon>Bacteria</taxon>
        <taxon>Pseudomonadati</taxon>
        <taxon>Bacteroidota</taxon>
        <taxon>Flavobacteriia</taxon>
        <taxon>Flavobacteriales</taxon>
        <taxon>Flavobacteriaceae</taxon>
        <taxon>Flavobacterium</taxon>
    </lineage>
</organism>
<dbReference type="InterPro" id="IPR012334">
    <property type="entry name" value="Pectin_lyas_fold"/>
</dbReference>
<comment type="caution">
    <text evidence="2">The sequence shown here is derived from an EMBL/GenBank/DDBJ whole genome shotgun (WGS) entry which is preliminary data.</text>
</comment>
<dbReference type="Pfam" id="PF13229">
    <property type="entry name" value="Beta_helix"/>
    <property type="match status" value="1"/>
</dbReference>
<sequence length="407" mass="45747">MKSFFLLLIFILNGYSQKIYFISQSGNDQNTGTSVKSPWKTLKDFQQGNTYLFHASDTFYLNIPKIKIEDSLPTTISSYGKGIKPLISGYRIISPNMIFPTNFQNVWQVDINSNLLGGLKSDQNENVGFLMIKGEIYGNKCKALNLLKKDGDFFDEKGILYIYASLKPNNKIYFACNGNIITLSNNLTISNLRVEGGGSHGVQGVNVRNVRIKNLDIKNIGGAYLKGFGNGFIRYGNGIEFWESAANCYVEYCSIKNVYDAGFTAQGRSPSKVFSNIIFRNNSISYCEQAIEFWQEHCLDGFKKCSFSNNKSIYAGYGWSHDVRPDTSAGVHVLVYFPLLGKSDVEINDNSFTNGRTASLRLPVDFNKNNCLSLDNNSYYGNNDKFIYYNNGEIKSISDFKSNVSKE</sequence>